<keyword evidence="1" id="KW-0472">Membrane</keyword>
<dbReference type="Proteomes" id="UP001165740">
    <property type="component" value="Chromosome 18"/>
</dbReference>
<dbReference type="Pfam" id="PF00085">
    <property type="entry name" value="Thioredoxin"/>
    <property type="match status" value="1"/>
</dbReference>
<sequence>MLLSISTEFYSLTMMQFWTKNFFLLAFVNNIIVLGQEVSEIVDVDSSKWQKSLDGKQKLLVLFYQTENCESCSVALNVLNQIVGQPELPSDIQIGKSTDLSLAEQIKIVTFPSLVFLRDNSYAVYDDVFEIERMLEWIQLAAQKTTVELNDLSFEHLTQASTGATTGDWFVAFYKDSCDTVLPAIESLGVRVRNKMNVAKVNVAESPLLEERFKISKCPEIIYFKQGKMYRYDFPLQDVATFKSFIDGFYKNVKQEVVPTPKSKFDYLTEHIANLIKQQLNGENRTAFIAGAGGVAAVLFLLMFCCCCCRSSGGQSKKQKRD</sequence>
<evidence type="ECO:0000313" key="4">
    <source>
        <dbReference type="RefSeq" id="XP_055872970.1"/>
    </source>
</evidence>
<dbReference type="OMA" id="HGKMYRY"/>
<evidence type="ECO:0000313" key="3">
    <source>
        <dbReference type="Proteomes" id="UP001165740"/>
    </source>
</evidence>
<dbReference type="Gene3D" id="3.40.30.10">
    <property type="entry name" value="Glutaredoxin"/>
    <property type="match status" value="2"/>
</dbReference>
<dbReference type="SUPFAM" id="SSF52833">
    <property type="entry name" value="Thioredoxin-like"/>
    <property type="match status" value="2"/>
</dbReference>
<dbReference type="RefSeq" id="XP_055872970.1">
    <property type="nucleotide sequence ID" value="XM_056016995.1"/>
</dbReference>
<keyword evidence="1" id="KW-1133">Transmembrane helix</keyword>
<keyword evidence="3" id="KW-1185">Reference proteome</keyword>
<dbReference type="AlphaFoldDB" id="A0A9W2ZDM0"/>
<dbReference type="PANTHER" id="PTHR19991">
    <property type="entry name" value="L 2 01289"/>
    <property type="match status" value="1"/>
</dbReference>
<proteinExistence type="predicted"/>
<dbReference type="InterPro" id="IPR036249">
    <property type="entry name" value="Thioredoxin-like_sf"/>
</dbReference>
<accession>A0A9W2ZDM0</accession>
<feature type="transmembrane region" description="Helical" evidence="1">
    <location>
        <begin position="287"/>
        <end position="309"/>
    </location>
</feature>
<protein>
    <submittedName>
        <fullName evidence="4">Uncharacterized protein LOC106060970 isoform X1</fullName>
    </submittedName>
</protein>
<organism evidence="3 4">
    <name type="scientific">Biomphalaria glabrata</name>
    <name type="common">Bloodfluke planorb</name>
    <name type="synonym">Freshwater snail</name>
    <dbReference type="NCBI Taxonomy" id="6526"/>
    <lineage>
        <taxon>Eukaryota</taxon>
        <taxon>Metazoa</taxon>
        <taxon>Spiralia</taxon>
        <taxon>Lophotrochozoa</taxon>
        <taxon>Mollusca</taxon>
        <taxon>Gastropoda</taxon>
        <taxon>Heterobranchia</taxon>
        <taxon>Euthyneura</taxon>
        <taxon>Panpulmonata</taxon>
        <taxon>Hygrophila</taxon>
        <taxon>Lymnaeoidea</taxon>
        <taxon>Planorbidae</taxon>
        <taxon>Biomphalaria</taxon>
    </lineage>
</organism>
<evidence type="ECO:0000256" key="1">
    <source>
        <dbReference type="SAM" id="Phobius"/>
    </source>
</evidence>
<name>A0A9W2ZDM0_BIOGL</name>
<dbReference type="GeneID" id="106060970"/>
<dbReference type="PANTHER" id="PTHR19991:SF2">
    <property type="entry name" value="GH08893P"/>
    <property type="match status" value="1"/>
</dbReference>
<keyword evidence="1" id="KW-0812">Transmembrane</keyword>
<reference evidence="4" key="1">
    <citation type="submission" date="2025-08" db="UniProtKB">
        <authorList>
            <consortium name="RefSeq"/>
        </authorList>
    </citation>
    <scope>IDENTIFICATION</scope>
</reference>
<evidence type="ECO:0000259" key="2">
    <source>
        <dbReference type="Pfam" id="PF00085"/>
    </source>
</evidence>
<dbReference type="CDD" id="cd02961">
    <property type="entry name" value="PDI_a_family"/>
    <property type="match status" value="1"/>
</dbReference>
<dbReference type="OrthoDB" id="72053at2759"/>
<dbReference type="InterPro" id="IPR013766">
    <property type="entry name" value="Thioredoxin_domain"/>
</dbReference>
<feature type="domain" description="Thioredoxin" evidence="2">
    <location>
        <begin position="169"/>
        <end position="229"/>
    </location>
</feature>
<gene>
    <name evidence="4" type="primary">LOC106060970</name>
</gene>